<name>A0A915JWQ2_ROMCU</name>
<keyword evidence="2" id="KW-1185">Reference proteome</keyword>
<dbReference type="Proteomes" id="UP000887565">
    <property type="component" value="Unplaced"/>
</dbReference>
<feature type="transmembrane region" description="Helical" evidence="1">
    <location>
        <begin position="27"/>
        <end position="45"/>
    </location>
</feature>
<keyword evidence="1" id="KW-1133">Transmembrane helix</keyword>
<reference evidence="3" key="1">
    <citation type="submission" date="2022-11" db="UniProtKB">
        <authorList>
            <consortium name="WormBaseParasite"/>
        </authorList>
    </citation>
    <scope>IDENTIFICATION</scope>
</reference>
<protein>
    <submittedName>
        <fullName evidence="3">Uncharacterized protein</fullName>
    </submittedName>
</protein>
<evidence type="ECO:0000313" key="3">
    <source>
        <dbReference type="WBParaSite" id="nRc.2.0.1.t30449-RA"/>
    </source>
</evidence>
<keyword evidence="1" id="KW-0812">Transmembrane</keyword>
<evidence type="ECO:0000256" key="1">
    <source>
        <dbReference type="SAM" id="Phobius"/>
    </source>
</evidence>
<sequence length="90" mass="10179">MDIPGPSTVMQPPQRPPSTVVRKVARASLPITIIVFLCFHVVLAVQLGAKHGLRIYDDPFEQEVYFRQWGKVSNSVKCEQDFLVGNNRKI</sequence>
<evidence type="ECO:0000313" key="2">
    <source>
        <dbReference type="Proteomes" id="UP000887565"/>
    </source>
</evidence>
<proteinExistence type="predicted"/>
<organism evidence="2 3">
    <name type="scientific">Romanomermis culicivorax</name>
    <name type="common">Nematode worm</name>
    <dbReference type="NCBI Taxonomy" id="13658"/>
    <lineage>
        <taxon>Eukaryota</taxon>
        <taxon>Metazoa</taxon>
        <taxon>Ecdysozoa</taxon>
        <taxon>Nematoda</taxon>
        <taxon>Enoplea</taxon>
        <taxon>Dorylaimia</taxon>
        <taxon>Mermithida</taxon>
        <taxon>Mermithoidea</taxon>
        <taxon>Mermithidae</taxon>
        <taxon>Romanomermis</taxon>
    </lineage>
</organism>
<dbReference type="AlphaFoldDB" id="A0A915JWQ2"/>
<accession>A0A915JWQ2</accession>
<dbReference type="WBParaSite" id="nRc.2.0.1.t30449-RA">
    <property type="protein sequence ID" value="nRc.2.0.1.t30449-RA"/>
    <property type="gene ID" value="nRc.2.0.1.g30449"/>
</dbReference>
<keyword evidence="1" id="KW-0472">Membrane</keyword>